<dbReference type="STRING" id="2163413.A0A4P6XIE8"/>
<name>A0A4P6XIE8_9ASCO</name>
<dbReference type="EMBL" id="CP034457">
    <property type="protein sequence ID" value="QBM87027.1"/>
    <property type="molecule type" value="Genomic_DNA"/>
</dbReference>
<organism evidence="1 2">
    <name type="scientific">Metschnikowia aff. pulcherrima</name>
    <dbReference type="NCBI Taxonomy" id="2163413"/>
    <lineage>
        <taxon>Eukaryota</taxon>
        <taxon>Fungi</taxon>
        <taxon>Dikarya</taxon>
        <taxon>Ascomycota</taxon>
        <taxon>Saccharomycotina</taxon>
        <taxon>Pichiomycetes</taxon>
        <taxon>Metschnikowiaceae</taxon>
        <taxon>Metschnikowia</taxon>
    </lineage>
</organism>
<sequence>MFHTSLLSDLQCHSLRSSSGIKSGSPDSFTRLSPAKPFLSPQYQYLLPDGHDPYEPAHQFINTSENCYFNQVANQNPYLVHESVLKTIRLEFALEDSYKSIRPRKHDQIRVRKRRKPQECDWKPESVYKVYVECKPDFFEKTDYQDRIPSRSCFGKINMRIPRAWSRRPNKSKKRKLTLSSECEPNFDDVKSEHITYEDLAPPPDAGSAMHSNLDDVFSFDFMFGQHAFRAREDISSSSTPIYTL</sequence>
<dbReference type="AlphaFoldDB" id="A0A4P6XIE8"/>
<evidence type="ECO:0000313" key="1">
    <source>
        <dbReference type="EMBL" id="QBM87027.1"/>
    </source>
</evidence>
<gene>
    <name evidence="1" type="ORF">METSCH_B02210</name>
</gene>
<evidence type="ECO:0000313" key="2">
    <source>
        <dbReference type="Proteomes" id="UP000292447"/>
    </source>
</evidence>
<dbReference type="Proteomes" id="UP000292447">
    <property type="component" value="Chromosome II"/>
</dbReference>
<keyword evidence="2" id="KW-1185">Reference proteome</keyword>
<accession>A0A4P6XIE8</accession>
<protein>
    <submittedName>
        <fullName evidence="1">Uncharacterized protein</fullName>
    </submittedName>
</protein>
<reference evidence="2" key="1">
    <citation type="submission" date="2019-03" db="EMBL/GenBank/DDBJ databases">
        <title>Snf2 controls pulcherriminic acid biosynthesis and connects pigmentation and antifungal activity of the yeast Metschnikowia pulcherrima.</title>
        <authorList>
            <person name="Gore-Lloyd D."/>
            <person name="Sumann I."/>
            <person name="Brachmann A.O."/>
            <person name="Schneeberger K."/>
            <person name="Ortiz-Merino R.A."/>
            <person name="Moreno-Beltran M."/>
            <person name="Schlaefli M."/>
            <person name="Kirner P."/>
            <person name="Santos Kron A."/>
            <person name="Wolfe K.H."/>
            <person name="Piel J."/>
            <person name="Ahrens C.H."/>
            <person name="Henk D."/>
            <person name="Freimoser F.M."/>
        </authorList>
    </citation>
    <scope>NUCLEOTIDE SEQUENCE [LARGE SCALE GENOMIC DNA]</scope>
    <source>
        <strain evidence="2">APC 1.2</strain>
    </source>
</reference>
<proteinExistence type="predicted"/>